<dbReference type="RefSeq" id="WP_146294305.1">
    <property type="nucleotide sequence ID" value="NZ_CP042326.1"/>
</dbReference>
<dbReference type="SUPFAM" id="SSF55729">
    <property type="entry name" value="Acyl-CoA N-acyltransferases (Nat)"/>
    <property type="match status" value="1"/>
</dbReference>
<evidence type="ECO:0000313" key="3">
    <source>
        <dbReference type="Proteomes" id="UP000318453"/>
    </source>
</evidence>
<sequence length="197" mass="22503">MSAYTPLFSTPSSNPPQFPTFTIRQAQIEEIGEISEVITRSFHSCEGLGILIYPFLKLGIYEDIRTRLCNQTKYYACFIATSSTGGITGAVELSLSSAEGWVPQEYQSTYISNLAVSPSYRRQGIAQRLLKNCEKMTMKWGFSEIYLHVLENNWQAQKLYKQCGYQVSRAETSITNWLFNQPRRLLLKKTLTPYHTA</sequence>
<dbReference type="Gene3D" id="3.40.630.30">
    <property type="match status" value="1"/>
</dbReference>
<keyword evidence="2" id="KW-0808">Transferase</keyword>
<dbReference type="Pfam" id="PF00583">
    <property type="entry name" value="Acetyltransf_1"/>
    <property type="match status" value="1"/>
</dbReference>
<reference evidence="2 3" key="1">
    <citation type="submission" date="2019-08" db="EMBL/GenBank/DDBJ databases">
        <title>Carotenoids and Carotenoid Binding Proteins in the Halophilic Cyanobacterium Euhalothece sp. ZM00.</title>
        <authorList>
            <person name="Cho S.M."/>
            <person name="Song J.Y."/>
            <person name="Park Y.-I."/>
        </authorList>
    </citation>
    <scope>NUCLEOTIDE SEQUENCE [LARGE SCALE GENOMIC DNA]</scope>
    <source>
        <strain evidence="2 3">Z-M001</strain>
    </source>
</reference>
<proteinExistence type="predicted"/>
<dbReference type="PANTHER" id="PTHR47443:SF3">
    <property type="entry name" value="GCN5-RELATED N-ACETYLTRANSFERASE 4, CHLOROPLASTIC"/>
    <property type="match status" value="1"/>
</dbReference>
<dbReference type="OrthoDB" id="482525at2"/>
<keyword evidence="3" id="KW-1185">Reference proteome</keyword>
<dbReference type="GO" id="GO:0016747">
    <property type="term" value="F:acyltransferase activity, transferring groups other than amino-acyl groups"/>
    <property type="evidence" value="ECO:0007669"/>
    <property type="project" value="InterPro"/>
</dbReference>
<dbReference type="Proteomes" id="UP000318453">
    <property type="component" value="Chromosome"/>
</dbReference>
<dbReference type="EMBL" id="CP042326">
    <property type="protein sequence ID" value="QDZ38694.1"/>
    <property type="molecule type" value="Genomic_DNA"/>
</dbReference>
<protein>
    <submittedName>
        <fullName evidence="2">GNAT family N-acetyltransferase</fullName>
    </submittedName>
</protein>
<dbReference type="PROSITE" id="PS51186">
    <property type="entry name" value="GNAT"/>
    <property type="match status" value="1"/>
</dbReference>
<gene>
    <name evidence="2" type="ORF">FRE64_01290</name>
</gene>
<name>A0A5B8NI90_9CHRO</name>
<feature type="domain" description="N-acetyltransferase" evidence="1">
    <location>
        <begin position="21"/>
        <end position="192"/>
    </location>
</feature>
<dbReference type="AlphaFoldDB" id="A0A5B8NI90"/>
<dbReference type="PANTHER" id="PTHR47443">
    <property type="entry name" value="ACYL-COA N-ACYLTRANSFERASES (NAT) SUPERFAMILY PROTEIN"/>
    <property type="match status" value="1"/>
</dbReference>
<organism evidence="2 3">
    <name type="scientific">Euhalothece natronophila Z-M001</name>
    <dbReference type="NCBI Taxonomy" id="522448"/>
    <lineage>
        <taxon>Bacteria</taxon>
        <taxon>Bacillati</taxon>
        <taxon>Cyanobacteriota</taxon>
        <taxon>Cyanophyceae</taxon>
        <taxon>Oscillatoriophycideae</taxon>
        <taxon>Chroococcales</taxon>
        <taxon>Halothecacae</taxon>
        <taxon>Halothece cluster</taxon>
        <taxon>Euhalothece</taxon>
    </lineage>
</organism>
<dbReference type="InterPro" id="IPR016181">
    <property type="entry name" value="Acyl_CoA_acyltransferase"/>
</dbReference>
<dbReference type="InterPro" id="IPR000182">
    <property type="entry name" value="GNAT_dom"/>
</dbReference>
<evidence type="ECO:0000313" key="2">
    <source>
        <dbReference type="EMBL" id="QDZ38694.1"/>
    </source>
</evidence>
<accession>A0A5B8NI90</accession>
<dbReference type="CDD" id="cd04301">
    <property type="entry name" value="NAT_SF"/>
    <property type="match status" value="1"/>
</dbReference>
<evidence type="ECO:0000259" key="1">
    <source>
        <dbReference type="PROSITE" id="PS51186"/>
    </source>
</evidence>
<dbReference type="KEGG" id="enn:FRE64_01290"/>